<dbReference type="EMBL" id="CP012117">
    <property type="protein sequence ID" value="ANP27361.1"/>
    <property type="molecule type" value="Genomic_DNA"/>
</dbReference>
<dbReference type="KEGG" id="dva:DAD186_08110"/>
<dbReference type="AlphaFoldDB" id="A0A1B0ZHF1"/>
<dbReference type="RefSeq" id="WP_065247582.1">
    <property type="nucleotide sequence ID" value="NZ_CP012117.1"/>
</dbReference>
<dbReference type="SUPFAM" id="SSF56059">
    <property type="entry name" value="Glutathione synthetase ATP-binding domain-like"/>
    <property type="match status" value="1"/>
</dbReference>
<organism evidence="3 4">
    <name type="scientific">Dermabacter vaginalis</name>
    <dbReference type="NCBI Taxonomy" id="1630135"/>
    <lineage>
        <taxon>Bacteria</taxon>
        <taxon>Bacillati</taxon>
        <taxon>Actinomycetota</taxon>
        <taxon>Actinomycetes</taxon>
        <taxon>Micrococcales</taxon>
        <taxon>Dermabacteraceae</taxon>
        <taxon>Dermabacter</taxon>
    </lineage>
</organism>
<proteinExistence type="predicted"/>
<dbReference type="InterPro" id="IPR011761">
    <property type="entry name" value="ATP-grasp"/>
</dbReference>
<evidence type="ECO:0000313" key="4">
    <source>
        <dbReference type="Proteomes" id="UP000092596"/>
    </source>
</evidence>
<evidence type="ECO:0000256" key="1">
    <source>
        <dbReference type="PROSITE-ProRule" id="PRU00409"/>
    </source>
</evidence>
<name>A0A1B0ZHF1_9MICO</name>
<keyword evidence="1" id="KW-0067">ATP-binding</keyword>
<dbReference type="Proteomes" id="UP000092596">
    <property type="component" value="Chromosome"/>
</dbReference>
<dbReference type="GO" id="GO:0046872">
    <property type="term" value="F:metal ion binding"/>
    <property type="evidence" value="ECO:0007669"/>
    <property type="project" value="InterPro"/>
</dbReference>
<protein>
    <recommendedName>
        <fullName evidence="2">ATP-grasp domain-containing protein</fullName>
    </recommendedName>
</protein>
<dbReference type="GO" id="GO:0005524">
    <property type="term" value="F:ATP binding"/>
    <property type="evidence" value="ECO:0007669"/>
    <property type="project" value="UniProtKB-UniRule"/>
</dbReference>
<accession>A0A1B0ZHF1</accession>
<dbReference type="Gene3D" id="3.30.470.20">
    <property type="entry name" value="ATP-grasp fold, B domain"/>
    <property type="match status" value="1"/>
</dbReference>
<gene>
    <name evidence="3" type="ORF">DAD186_08110</name>
</gene>
<dbReference type="PROSITE" id="PS50975">
    <property type="entry name" value="ATP_GRASP"/>
    <property type="match status" value="1"/>
</dbReference>
<dbReference type="STRING" id="1630135.DAD186_08110"/>
<keyword evidence="1" id="KW-0547">Nucleotide-binding</keyword>
<dbReference type="PATRIC" id="fig|1630135.4.peg.813"/>
<evidence type="ECO:0000313" key="3">
    <source>
        <dbReference type="EMBL" id="ANP27361.1"/>
    </source>
</evidence>
<sequence>MVHTENSPEAAALLDIQPVIVGGDIGAYSLARAFHEAYGVKSIVVSAKLGWQIARSAIIDNVLCEDPMDPEVLASSLTAIAEKIRRARPDAHAIVLGSADATVKSIIRVRDELGAMDPTWIVPYVGLEAFEAGTEKNNFTRLCEKLGVDHPETVIVDLAAGVPESFDLPFDYPVIAKPADVSAWKRTSFVGKSKVHTVANEQDLRALFAKIHGAGYRKSIIVQDLIPGDDQNMRILTAYCDRDSRIRFASWGRTLLEEHTPGAIGNPAAIVSGVNCEAVAQAQKIVTELGWTGYANFDLKYDPRTGRTVFFELNPRLGRSNYYITAAGHNPVTYYVNEHLLGAFKEPGEIVQDQPETLYTVVPVALVKHYTRDPESRAILERVLKARRVKNPLNYRGVEKDPKRWFYYYAALVNYVKKFRTHYKPDYADVQASGEK</sequence>
<reference evidence="3 4" key="1">
    <citation type="submission" date="2015-06" db="EMBL/GenBank/DDBJ databases">
        <title>Investigation of pathophysiology for high-risk pregnancy and development of treatment modality based on it.</title>
        <authorList>
            <person name="Kim B.-C."/>
            <person name="Lim S."/>
        </authorList>
    </citation>
    <scope>NUCLEOTIDE SEQUENCE [LARGE SCALE GENOMIC DNA]</scope>
    <source>
        <strain evidence="3 4">AD1-86</strain>
    </source>
</reference>
<evidence type="ECO:0000259" key="2">
    <source>
        <dbReference type="PROSITE" id="PS50975"/>
    </source>
</evidence>
<feature type="domain" description="ATP-grasp" evidence="2">
    <location>
        <begin position="140"/>
        <end position="340"/>
    </location>
</feature>